<dbReference type="Gene3D" id="1.10.260.40">
    <property type="entry name" value="lambda repressor-like DNA-binding domains"/>
    <property type="match status" value="1"/>
</dbReference>
<dbReference type="InterPro" id="IPR010982">
    <property type="entry name" value="Lambda_DNA-bd_dom_sf"/>
</dbReference>
<keyword evidence="1" id="KW-0805">Transcription regulation</keyword>
<feature type="domain" description="HTH lacI-type" evidence="4">
    <location>
        <begin position="7"/>
        <end position="62"/>
    </location>
</feature>
<evidence type="ECO:0000313" key="5">
    <source>
        <dbReference type="EMBL" id="BDZ39876.1"/>
    </source>
</evidence>
<evidence type="ECO:0000256" key="1">
    <source>
        <dbReference type="ARBA" id="ARBA00023015"/>
    </source>
</evidence>
<evidence type="ECO:0000256" key="3">
    <source>
        <dbReference type="ARBA" id="ARBA00023163"/>
    </source>
</evidence>
<dbReference type="PANTHER" id="PTHR30146">
    <property type="entry name" value="LACI-RELATED TRANSCRIPTIONAL REPRESSOR"/>
    <property type="match status" value="1"/>
</dbReference>
<dbReference type="PANTHER" id="PTHR30146:SF138">
    <property type="entry name" value="TRANSCRIPTIONAL REGULATORY PROTEIN"/>
    <property type="match status" value="1"/>
</dbReference>
<dbReference type="InterPro" id="IPR000843">
    <property type="entry name" value="HTH_LacI"/>
</dbReference>
<gene>
    <name evidence="5" type="ORF">GCM10025863_24900</name>
</gene>
<name>A0ABN6X5C0_9MICO</name>
<dbReference type="SMART" id="SM00354">
    <property type="entry name" value="HTH_LACI"/>
    <property type="match status" value="1"/>
</dbReference>
<keyword evidence="6" id="KW-1185">Reference proteome</keyword>
<protein>
    <recommendedName>
        <fullName evidence="4">HTH lacI-type domain-containing protein</fullName>
    </recommendedName>
</protein>
<accession>A0ABN6X5C0</accession>
<dbReference type="Proteomes" id="UP001321543">
    <property type="component" value="Chromosome"/>
</dbReference>
<dbReference type="PROSITE" id="PS50932">
    <property type="entry name" value="HTH_LACI_2"/>
    <property type="match status" value="1"/>
</dbReference>
<organism evidence="5 6">
    <name type="scientific">Microbacterium suwonense</name>
    <dbReference type="NCBI Taxonomy" id="683047"/>
    <lineage>
        <taxon>Bacteria</taxon>
        <taxon>Bacillati</taxon>
        <taxon>Actinomycetota</taxon>
        <taxon>Actinomycetes</taxon>
        <taxon>Micrococcales</taxon>
        <taxon>Microbacteriaceae</taxon>
        <taxon>Microbacterium</taxon>
    </lineage>
</organism>
<reference evidence="6" key="1">
    <citation type="journal article" date="2019" name="Int. J. Syst. Evol. Microbiol.">
        <title>The Global Catalogue of Microorganisms (GCM) 10K type strain sequencing project: providing services to taxonomists for standard genome sequencing and annotation.</title>
        <authorList>
            <consortium name="The Broad Institute Genomics Platform"/>
            <consortium name="The Broad Institute Genome Sequencing Center for Infectious Disease"/>
            <person name="Wu L."/>
            <person name="Ma J."/>
        </authorList>
    </citation>
    <scope>NUCLEOTIDE SEQUENCE [LARGE SCALE GENOMIC DNA]</scope>
    <source>
        <strain evidence="6">NBRC 106310</strain>
    </source>
</reference>
<dbReference type="RefSeq" id="WP_286300302.1">
    <property type="nucleotide sequence ID" value="NZ_AP027728.1"/>
</dbReference>
<dbReference type="SUPFAM" id="SSF47413">
    <property type="entry name" value="lambda repressor-like DNA-binding domains"/>
    <property type="match status" value="1"/>
</dbReference>
<proteinExistence type="predicted"/>
<evidence type="ECO:0000259" key="4">
    <source>
        <dbReference type="PROSITE" id="PS50932"/>
    </source>
</evidence>
<dbReference type="EMBL" id="AP027728">
    <property type="protein sequence ID" value="BDZ39876.1"/>
    <property type="molecule type" value="Genomic_DNA"/>
</dbReference>
<evidence type="ECO:0000256" key="2">
    <source>
        <dbReference type="ARBA" id="ARBA00023125"/>
    </source>
</evidence>
<dbReference type="Pfam" id="PF00356">
    <property type="entry name" value="LacI"/>
    <property type="match status" value="1"/>
</dbReference>
<dbReference type="CDD" id="cd01392">
    <property type="entry name" value="HTH_LacI"/>
    <property type="match status" value="1"/>
</dbReference>
<evidence type="ECO:0000313" key="6">
    <source>
        <dbReference type="Proteomes" id="UP001321543"/>
    </source>
</evidence>
<keyword evidence="3" id="KW-0804">Transcription</keyword>
<keyword evidence="2" id="KW-0238">DNA-binding</keyword>
<sequence>MSTARRATIADVAREAGVSTSTASVVFSGKVNVADATREKVLAAAASLGYAGPDPRAASLRLGRSGIVGIVLGESCGTRSSTRSPPR</sequence>